<feature type="domain" description="Fibronectin type-III" evidence="8">
    <location>
        <begin position="892"/>
        <end position="984"/>
    </location>
</feature>
<dbReference type="Pfam" id="PF14604">
    <property type="entry name" value="SH3_9"/>
    <property type="match status" value="2"/>
</dbReference>
<dbReference type="PROSITE" id="PS50853">
    <property type="entry name" value="FN3"/>
    <property type="match status" value="3"/>
</dbReference>
<dbReference type="CDD" id="cd00063">
    <property type="entry name" value="FN3"/>
    <property type="match status" value="1"/>
</dbReference>
<accession>A0AAV2AZD7</accession>
<protein>
    <recommendedName>
        <fullName evidence="11">RIMS-binding protein 2</fullName>
    </recommendedName>
</protein>
<dbReference type="PANTHER" id="PTHR14234:SF19">
    <property type="entry name" value="RIM-BINDING PROTEIN, ISOFORM F"/>
    <property type="match status" value="1"/>
</dbReference>
<feature type="compositionally biased region" description="Polar residues" evidence="6">
    <location>
        <begin position="1720"/>
        <end position="1731"/>
    </location>
</feature>
<feature type="region of interest" description="Disordered" evidence="6">
    <location>
        <begin position="1383"/>
        <end position="1474"/>
    </location>
</feature>
<evidence type="ECO:0000313" key="9">
    <source>
        <dbReference type="EMBL" id="CAL1288966.1"/>
    </source>
</evidence>
<feature type="compositionally biased region" description="Low complexity" evidence="6">
    <location>
        <begin position="571"/>
        <end position="593"/>
    </location>
</feature>
<dbReference type="GO" id="GO:0045202">
    <property type="term" value="C:synapse"/>
    <property type="evidence" value="ECO:0007669"/>
    <property type="project" value="GOC"/>
</dbReference>
<keyword evidence="5" id="KW-0175">Coiled coil</keyword>
<name>A0AAV2AZD7_9ARAC</name>
<organism evidence="9 10">
    <name type="scientific">Larinioides sclopetarius</name>
    <dbReference type="NCBI Taxonomy" id="280406"/>
    <lineage>
        <taxon>Eukaryota</taxon>
        <taxon>Metazoa</taxon>
        <taxon>Ecdysozoa</taxon>
        <taxon>Arthropoda</taxon>
        <taxon>Chelicerata</taxon>
        <taxon>Arachnida</taxon>
        <taxon>Araneae</taxon>
        <taxon>Araneomorphae</taxon>
        <taxon>Entelegynae</taxon>
        <taxon>Araneoidea</taxon>
        <taxon>Araneidae</taxon>
        <taxon>Larinioides</taxon>
    </lineage>
</organism>
<proteinExistence type="inferred from homology"/>
<feature type="compositionally biased region" description="Low complexity" evidence="6">
    <location>
        <begin position="1674"/>
        <end position="1683"/>
    </location>
</feature>
<feature type="compositionally biased region" description="Basic and acidic residues" evidence="6">
    <location>
        <begin position="1342"/>
        <end position="1353"/>
    </location>
</feature>
<comment type="caution">
    <text evidence="9">The sequence shown here is derived from an EMBL/GenBank/DDBJ whole genome shotgun (WGS) entry which is preliminary data.</text>
</comment>
<dbReference type="InterPro" id="IPR036028">
    <property type="entry name" value="SH3-like_dom_sf"/>
</dbReference>
<dbReference type="FunFam" id="2.30.30.40:FF:000023">
    <property type="entry name" value="RIMS-binding protein 2 isoform F"/>
    <property type="match status" value="1"/>
</dbReference>
<dbReference type="CDD" id="cd12014">
    <property type="entry name" value="SH3_RIM-BP_1"/>
    <property type="match status" value="1"/>
</dbReference>
<feature type="domain" description="SH3" evidence="7">
    <location>
        <begin position="1475"/>
        <end position="1543"/>
    </location>
</feature>
<evidence type="ECO:0000259" key="7">
    <source>
        <dbReference type="PROSITE" id="PS50002"/>
    </source>
</evidence>
<keyword evidence="2 4" id="KW-0728">SH3 domain</keyword>
<dbReference type="InterPro" id="IPR057884">
    <property type="entry name" value="FN3_RIM-BP1/2/3"/>
</dbReference>
<evidence type="ECO:0000256" key="4">
    <source>
        <dbReference type="PROSITE-ProRule" id="PRU00192"/>
    </source>
</evidence>
<feature type="domain" description="Fibronectin type-III" evidence="8">
    <location>
        <begin position="992"/>
        <end position="1091"/>
    </location>
</feature>
<dbReference type="Pfam" id="PF25523">
    <property type="entry name" value="Ig_RIMBP2"/>
    <property type="match status" value="1"/>
</dbReference>
<dbReference type="InterPro" id="IPR003961">
    <property type="entry name" value="FN3_dom"/>
</dbReference>
<comment type="similarity">
    <text evidence="1">Belongs to the RIMBP family.</text>
</comment>
<keyword evidence="3" id="KW-0677">Repeat</keyword>
<feature type="region of interest" description="Disordered" evidence="6">
    <location>
        <begin position="571"/>
        <end position="633"/>
    </location>
</feature>
<dbReference type="PANTHER" id="PTHR14234">
    <property type="entry name" value="RIM BINDING PROTEIN-RELATED"/>
    <property type="match status" value="1"/>
</dbReference>
<dbReference type="FunFam" id="2.60.40.10:FF:000072">
    <property type="entry name" value="RIMS-binding protein 2 isoform X1"/>
    <property type="match status" value="1"/>
</dbReference>
<dbReference type="PRINTS" id="PR00452">
    <property type="entry name" value="SH3DOMAIN"/>
</dbReference>
<evidence type="ECO:0000256" key="5">
    <source>
        <dbReference type="SAM" id="Coils"/>
    </source>
</evidence>
<feature type="region of interest" description="Disordered" evidence="6">
    <location>
        <begin position="1176"/>
        <end position="1353"/>
    </location>
</feature>
<dbReference type="SUPFAM" id="SSF50044">
    <property type="entry name" value="SH3-domain"/>
    <property type="match status" value="3"/>
</dbReference>
<dbReference type="EMBL" id="CAXIEN010000241">
    <property type="protein sequence ID" value="CAL1288966.1"/>
    <property type="molecule type" value="Genomic_DNA"/>
</dbReference>
<dbReference type="SUPFAM" id="SSF49265">
    <property type="entry name" value="Fibronectin type III"/>
    <property type="match status" value="2"/>
</dbReference>
<feature type="compositionally biased region" description="Basic and acidic residues" evidence="6">
    <location>
        <begin position="19"/>
        <end position="53"/>
    </location>
</feature>
<dbReference type="SMART" id="SM00060">
    <property type="entry name" value="FN3"/>
    <property type="match status" value="3"/>
</dbReference>
<feature type="compositionally biased region" description="Basic and acidic residues" evidence="6">
    <location>
        <begin position="1187"/>
        <end position="1314"/>
    </location>
</feature>
<dbReference type="GO" id="GO:0007274">
    <property type="term" value="P:neuromuscular synaptic transmission"/>
    <property type="evidence" value="ECO:0007669"/>
    <property type="project" value="TreeGrafter"/>
</dbReference>
<gene>
    <name evidence="9" type="ORF">LARSCL_LOCUS15662</name>
</gene>
<dbReference type="SMART" id="SM00326">
    <property type="entry name" value="SH3"/>
    <property type="match status" value="3"/>
</dbReference>
<evidence type="ECO:0000256" key="6">
    <source>
        <dbReference type="SAM" id="MobiDB-lite"/>
    </source>
</evidence>
<evidence type="ECO:0000256" key="1">
    <source>
        <dbReference type="ARBA" id="ARBA00010749"/>
    </source>
</evidence>
<feature type="compositionally biased region" description="Basic and acidic residues" evidence="6">
    <location>
        <begin position="1684"/>
        <end position="1719"/>
    </location>
</feature>
<keyword evidence="10" id="KW-1185">Reference proteome</keyword>
<dbReference type="PROSITE" id="PS50002">
    <property type="entry name" value="SH3"/>
    <property type="match status" value="3"/>
</dbReference>
<dbReference type="Proteomes" id="UP001497382">
    <property type="component" value="Unassembled WGS sequence"/>
</dbReference>
<dbReference type="InterPro" id="IPR040325">
    <property type="entry name" value="RIMBP1/2/3"/>
</dbReference>
<dbReference type="InterPro" id="IPR036116">
    <property type="entry name" value="FN3_sf"/>
</dbReference>
<feature type="domain" description="SH3" evidence="7">
    <location>
        <begin position="649"/>
        <end position="717"/>
    </location>
</feature>
<sequence>MKMMEVEMVRQRTITKTTKELQRERRSNTTWQKEKTKTTREVIVRERTRKPVERPQQNRPKTMAPTERQQRMKTSTFRNKTVEKTKNPKEKVLMGSLYRNVSELQNIIRQSSKERLQLERHLARATEAVNRTSVIDVAQYEALKENNEALRQKLDELLKITNELQDAEIRLQKKDSEVQQLKQELSDKQLLCANLEHRLLVTLEEGRKENSLEEQSQISDGVNETCFQSLSSFDIFLSQSTLAKSEVDRHQGKSNNLEALVKHMREAADRRKELEKQHADAVAELQRKQEEHRHHHYISKSERQAAQEAIQNLESKVRELQKKCELQNVLHEELALEMASLRRSQTKHAWRSHRSHSADIPGETPSSKLDQEMDLYLVGSDTIFSSNRSHSVSSSLPVLETSTSRSLNVPFESFNSVPITSPGTNMMSPGTTISSSSPVSSNILNSTSYEIDKIIARIEHDNRVLAELERSRATVGSPVTSHNMERLTAQFEDQKQDEITHRHNMKSSFSSPAIDQLLIESERNKQMYWQLNKARFPKQSSLTMKELDVLMAKLEQDNKILAELDRKRANISTRRPISTSPPGSRSSTPLTGTASLTGVPIGNVQHSHYSSHLPSLPSSTPYASTPGVPTIKSEDMYDETDFIDLPHRGRCKVYIARYSYDPIKQSPNENPEAEMKLMAGDYVLIFGDMDEDGFFNGELLDGRKGLVPSNFVEKLTGEDLYEFQSQVLYGTRDSDDGTSSLILHDGDLAGDDPNLFCRLESKITTEDFHRMNDYIDLEDMEEFEDDYLTDLEREEGPVPAPTRLVLERQLNKSILIGWCLPDAPRGAVEAYHVYVDGVPKATIRATEKTRALVEGVDCNQPHRISVRSVNPSGRHSRDAACTIVIGKDIPLAPSCVRALNVTSTSAVIVWLPSNSNFQHVVAINSVEVKTLKPGIFRHPISGLAPNTTYRVSVRARPARLFFNHENPKKIGLLTSAIEFKTLPKGCKGLPEPPLDVQVEPGPQDGTLLVTWLPVTINNRGTSNGAPVTGYAVYTGDRKVSEVDSPTGDHALLDMMNLAPLKKRAVTVKTKSGDNLSIDSMPCLIPVELLKGVAATLLQQAETDTTNPEEGGEKEHRPQRRRSTGSSDSESDTELAELLKHVARRTAEFDPAAAAEMSSGQQGARVEDLVEEGIRSELSDIAEEPEDDMHSDRKDRKGQSHSRESKSPRDSRSPREYDRDRRGDRSDHRDDRHDRRDKRYDDRRDDRRDRIDDRRDDRRDYRDDRYDDRMDDRSRRDDKRDGRMDDRRDRYGPRDGRDSDLPRTKHSQSHSDPRSHERHHGRSSPTSVHRDSRGRSYNSRTSTDQRRLNNLDVERRNSAGQVIIEPEENLSDKEIYPQSQHVIPAIEITRDSELGSHDEYMRSGRRGQYPDSHKSPSQYYPGDHSRPHEATTPVNRYPRGEENSYYGHKGHSRSSKDNYHSGSGNDYRNRSSGRGEKTRMFMAVYDYDPLTMSPNPATAHEELSFQEGQIIKIYGEKDSDGYFYGEINGRVGYVPYKMVTEIPLDEEETARHLMNEGVPPRHHHHSGGAPSDPWSVYPVKKLVALYDYDPQELSPNVDAEMELAFRTGDVIYVYGEADEDGFYMGELNGERGLVPSNFLTEAPPDFRDPRLAQSNRSAGSYPKESRDSGQYQRGSGSAHYSSSRSSKEHMPSDKTRYSDRPSTERTYDRSGGHASDRDRGQYNSSGRSGQHW</sequence>
<evidence type="ECO:0008006" key="11">
    <source>
        <dbReference type="Google" id="ProtNLM"/>
    </source>
</evidence>
<dbReference type="Gene3D" id="2.30.30.40">
    <property type="entry name" value="SH3 Domains"/>
    <property type="match status" value="3"/>
</dbReference>
<feature type="region of interest" description="Disordered" evidence="6">
    <location>
        <begin position="19"/>
        <end position="73"/>
    </location>
</feature>
<feature type="region of interest" description="Disordered" evidence="6">
    <location>
        <begin position="1101"/>
        <end position="1133"/>
    </location>
</feature>
<feature type="compositionally biased region" description="Basic and acidic residues" evidence="6">
    <location>
        <begin position="1387"/>
        <end position="1401"/>
    </location>
</feature>
<dbReference type="CDD" id="cd12013">
    <property type="entry name" value="SH3_RIM-BP_3"/>
    <property type="match status" value="1"/>
</dbReference>
<dbReference type="InterPro" id="IPR035755">
    <property type="entry name" value="RIM-BP_SH3_3"/>
</dbReference>
<evidence type="ECO:0000256" key="2">
    <source>
        <dbReference type="ARBA" id="ARBA00022443"/>
    </source>
</evidence>
<evidence type="ECO:0000313" key="10">
    <source>
        <dbReference type="Proteomes" id="UP001497382"/>
    </source>
</evidence>
<reference evidence="9 10" key="1">
    <citation type="submission" date="2024-04" db="EMBL/GenBank/DDBJ databases">
        <authorList>
            <person name="Rising A."/>
            <person name="Reimegard J."/>
            <person name="Sonavane S."/>
            <person name="Akerstrom W."/>
            <person name="Nylinder S."/>
            <person name="Hedman E."/>
            <person name="Kallberg Y."/>
        </authorList>
    </citation>
    <scope>NUCLEOTIDE SEQUENCE [LARGE SCALE GENOMIC DNA]</scope>
</reference>
<evidence type="ECO:0000256" key="3">
    <source>
        <dbReference type="ARBA" id="ARBA00022737"/>
    </source>
</evidence>
<dbReference type="Gene3D" id="2.60.40.10">
    <property type="entry name" value="Immunoglobulins"/>
    <property type="match status" value="3"/>
</dbReference>
<feature type="domain" description="Fibronectin type-III" evidence="8">
    <location>
        <begin position="800"/>
        <end position="889"/>
    </location>
</feature>
<feature type="region of interest" description="Disordered" evidence="6">
    <location>
        <begin position="1634"/>
        <end position="1731"/>
    </location>
</feature>
<feature type="coiled-coil region" evidence="5">
    <location>
        <begin position="257"/>
        <end position="330"/>
    </location>
</feature>
<dbReference type="InterPro" id="IPR001452">
    <property type="entry name" value="SH3_domain"/>
</dbReference>
<dbReference type="FunFam" id="2.30.30.40:FF:000016">
    <property type="entry name" value="RIMS-binding protein 2 isoform X2"/>
    <property type="match status" value="1"/>
</dbReference>
<feature type="compositionally biased region" description="Low complexity" evidence="6">
    <location>
        <begin position="606"/>
        <end position="622"/>
    </location>
</feature>
<feature type="coiled-coil region" evidence="5">
    <location>
        <begin position="101"/>
        <end position="198"/>
    </location>
</feature>
<feature type="domain" description="SH3" evidence="7">
    <location>
        <begin position="1576"/>
        <end position="1643"/>
    </location>
</feature>
<dbReference type="Pfam" id="PF07653">
    <property type="entry name" value="SH3_2"/>
    <property type="match status" value="1"/>
</dbReference>
<dbReference type="InterPro" id="IPR013783">
    <property type="entry name" value="Ig-like_fold"/>
</dbReference>
<evidence type="ECO:0000259" key="8">
    <source>
        <dbReference type="PROSITE" id="PS50853"/>
    </source>
</evidence>
<dbReference type="FunFam" id="2.30.30.40:FF:000006">
    <property type="entry name" value="RIMS-binding protein 2 isoform X1"/>
    <property type="match status" value="1"/>
</dbReference>